<evidence type="ECO:0000259" key="1">
    <source>
        <dbReference type="Pfam" id="PF18935"/>
    </source>
</evidence>
<dbReference type="RefSeq" id="WP_303687286.1">
    <property type="nucleotide sequence ID" value="NZ_CAJXYO010000009.1"/>
</dbReference>
<dbReference type="EMBL" id="MAAX01000154">
    <property type="protein sequence ID" value="OUS12922.1"/>
    <property type="molecule type" value="Genomic_DNA"/>
</dbReference>
<gene>
    <name evidence="2" type="ORF">A9Q93_09980</name>
</gene>
<protein>
    <recommendedName>
        <fullName evidence="1">DUF5683 domain-containing protein</fullName>
    </recommendedName>
</protein>
<organism evidence="2 3">
    <name type="scientific">Nonlabens dokdonensis</name>
    <dbReference type="NCBI Taxonomy" id="328515"/>
    <lineage>
        <taxon>Bacteria</taxon>
        <taxon>Pseudomonadati</taxon>
        <taxon>Bacteroidota</taxon>
        <taxon>Flavobacteriia</taxon>
        <taxon>Flavobacteriales</taxon>
        <taxon>Flavobacteriaceae</taxon>
        <taxon>Nonlabens</taxon>
    </lineage>
</organism>
<dbReference type="Pfam" id="PF18935">
    <property type="entry name" value="DUF5683"/>
    <property type="match status" value="1"/>
</dbReference>
<name>A0A1Z8ARE6_9FLAO</name>
<dbReference type="AlphaFoldDB" id="A0A1Z8ARE6"/>
<reference evidence="3" key="1">
    <citation type="journal article" date="2017" name="Proc. Natl. Acad. Sci. U.S.A.">
        <title>Simulation of Deepwater Horizon oil plume reveals substrate specialization within a complex community of hydrocarbon-degraders.</title>
        <authorList>
            <person name="Hu P."/>
            <person name="Dubinsky E.A."/>
            <person name="Probst A.J."/>
            <person name="Wang J."/>
            <person name="Sieber C.M.K."/>
            <person name="Tom L.M."/>
            <person name="Gardinali P."/>
            <person name="Banfield J.F."/>
            <person name="Atlas R.M."/>
            <person name="Andersen G.L."/>
        </authorList>
    </citation>
    <scope>NUCLEOTIDE SEQUENCE [LARGE SCALE GENOMIC DNA]</scope>
</reference>
<proteinExistence type="predicted"/>
<evidence type="ECO:0000313" key="2">
    <source>
        <dbReference type="EMBL" id="OUS12922.1"/>
    </source>
</evidence>
<evidence type="ECO:0000313" key="3">
    <source>
        <dbReference type="Proteomes" id="UP000196102"/>
    </source>
</evidence>
<dbReference type="InterPro" id="IPR043738">
    <property type="entry name" value="DUF5683"/>
</dbReference>
<sequence length="194" mass="21962">MNKYLFYIFIFICFQGWSQTDPDTTVDLNDIIVAKDSISRVYDANRPSKAAFYSAVVPGLGQAYNKKYWKIPLALAAVGIPVYVYTVNDKEYNRFRDAFRIRLAGGTNDEFSNEDGTPIITTAALERAQRNSQRNKELSILFTAGLYVLQIIDANVDGHLSQFNVDRNLSVLPYIDYNTLAIGNTYGFNLSYSF</sequence>
<feature type="domain" description="DUF5683" evidence="1">
    <location>
        <begin position="45"/>
        <end position="194"/>
    </location>
</feature>
<dbReference type="Proteomes" id="UP000196102">
    <property type="component" value="Unassembled WGS sequence"/>
</dbReference>
<accession>A0A1Z8ARE6</accession>
<comment type="caution">
    <text evidence="2">The sequence shown here is derived from an EMBL/GenBank/DDBJ whole genome shotgun (WGS) entry which is preliminary data.</text>
</comment>